<name>A0A8I2C7R7_BRAEL</name>
<gene>
    <name evidence="1" type="ORF">JOH49_006400</name>
</gene>
<organism evidence="1 2">
    <name type="scientific">Bradyrhizobium elkanii</name>
    <dbReference type="NCBI Taxonomy" id="29448"/>
    <lineage>
        <taxon>Bacteria</taxon>
        <taxon>Pseudomonadati</taxon>
        <taxon>Pseudomonadota</taxon>
        <taxon>Alphaproteobacteria</taxon>
        <taxon>Hyphomicrobiales</taxon>
        <taxon>Nitrobacteraceae</taxon>
        <taxon>Bradyrhizobium</taxon>
    </lineage>
</organism>
<dbReference type="EMBL" id="JAFICZ010000001">
    <property type="protein sequence ID" value="MBP1296647.1"/>
    <property type="molecule type" value="Genomic_DNA"/>
</dbReference>
<comment type="caution">
    <text evidence="1">The sequence shown here is derived from an EMBL/GenBank/DDBJ whole genome shotgun (WGS) entry which is preliminary data.</text>
</comment>
<dbReference type="RefSeq" id="WP_209944713.1">
    <property type="nucleotide sequence ID" value="NZ_JAFICZ010000001.1"/>
</dbReference>
<proteinExistence type="predicted"/>
<accession>A0A8I2C7R7</accession>
<evidence type="ECO:0000313" key="2">
    <source>
        <dbReference type="Proteomes" id="UP000673383"/>
    </source>
</evidence>
<dbReference type="AlphaFoldDB" id="A0A8I2C7R7"/>
<reference evidence="1" key="1">
    <citation type="submission" date="2021-02" db="EMBL/GenBank/DDBJ databases">
        <title>Genomic Encyclopedia of Type Strains, Phase IV (KMG-V): Genome sequencing to study the core and pangenomes of soil and plant-associated prokaryotes.</title>
        <authorList>
            <person name="Whitman W."/>
        </authorList>
    </citation>
    <scope>NUCLEOTIDE SEQUENCE</scope>
    <source>
        <strain evidence="1">USDA 406</strain>
    </source>
</reference>
<protein>
    <submittedName>
        <fullName evidence="1">Uncharacterized protein</fullName>
    </submittedName>
</protein>
<sequence>MSVEKNGGRYSFQCDSCPEAVVTNCTDFHEAFGEAKAEGFIAFNRGGIWFHKCAGCKEDER</sequence>
<dbReference type="Proteomes" id="UP000673383">
    <property type="component" value="Unassembled WGS sequence"/>
</dbReference>
<evidence type="ECO:0000313" key="1">
    <source>
        <dbReference type="EMBL" id="MBP1296647.1"/>
    </source>
</evidence>